<protein>
    <submittedName>
        <fullName evidence="1">Uncharacterized protein</fullName>
    </submittedName>
</protein>
<evidence type="ECO:0000313" key="1">
    <source>
        <dbReference type="EMBL" id="CAG7828144.1"/>
    </source>
</evidence>
<reference evidence="1" key="1">
    <citation type="submission" date="2021-06" db="EMBL/GenBank/DDBJ databases">
        <authorList>
            <person name="Hodson N. C."/>
            <person name="Mongue J. A."/>
            <person name="Jaron S. K."/>
        </authorList>
    </citation>
    <scope>NUCLEOTIDE SEQUENCE</scope>
</reference>
<dbReference type="Proteomes" id="UP000708208">
    <property type="component" value="Unassembled WGS sequence"/>
</dbReference>
<dbReference type="EMBL" id="CAJVCH010546274">
    <property type="protein sequence ID" value="CAG7828144.1"/>
    <property type="molecule type" value="Genomic_DNA"/>
</dbReference>
<evidence type="ECO:0000313" key="2">
    <source>
        <dbReference type="Proteomes" id="UP000708208"/>
    </source>
</evidence>
<accession>A0A8J2L3L6</accession>
<sequence>HTPSGHMYLNNFFGKAPVF</sequence>
<keyword evidence="2" id="KW-1185">Reference proteome</keyword>
<organism evidence="1 2">
    <name type="scientific">Allacma fusca</name>
    <dbReference type="NCBI Taxonomy" id="39272"/>
    <lineage>
        <taxon>Eukaryota</taxon>
        <taxon>Metazoa</taxon>
        <taxon>Ecdysozoa</taxon>
        <taxon>Arthropoda</taxon>
        <taxon>Hexapoda</taxon>
        <taxon>Collembola</taxon>
        <taxon>Symphypleona</taxon>
        <taxon>Sminthuridae</taxon>
        <taxon>Allacma</taxon>
    </lineage>
</organism>
<comment type="caution">
    <text evidence="1">The sequence shown here is derived from an EMBL/GenBank/DDBJ whole genome shotgun (WGS) entry which is preliminary data.</text>
</comment>
<dbReference type="AlphaFoldDB" id="A0A8J2L3L6"/>
<feature type="non-terminal residue" evidence="1">
    <location>
        <position position="1"/>
    </location>
</feature>
<proteinExistence type="predicted"/>
<gene>
    <name evidence="1" type="ORF">AFUS01_LOCUS38090</name>
</gene>
<name>A0A8J2L3L6_9HEXA</name>